<evidence type="ECO:0000259" key="1">
    <source>
        <dbReference type="Pfam" id="PF24793"/>
    </source>
</evidence>
<dbReference type="AlphaFoldDB" id="A0A2U2B7G5"/>
<keyword evidence="2" id="KW-0808">Transferase</keyword>
<gene>
    <name evidence="2" type="ORF">DDZ16_12060</name>
</gene>
<dbReference type="GO" id="GO:0016740">
    <property type="term" value="F:transferase activity"/>
    <property type="evidence" value="ECO:0007669"/>
    <property type="project" value="UniProtKB-KW"/>
</dbReference>
<dbReference type="InterPro" id="IPR023296">
    <property type="entry name" value="Glyco_hydro_beta-prop_sf"/>
</dbReference>
<dbReference type="InterPro" id="IPR056442">
    <property type="entry name" value="GINT1_N"/>
</dbReference>
<dbReference type="EMBL" id="QEWP01000009">
    <property type="protein sequence ID" value="PWD98992.1"/>
    <property type="molecule type" value="Genomic_DNA"/>
</dbReference>
<protein>
    <submittedName>
        <fullName evidence="2">Formyl transferase</fullName>
    </submittedName>
</protein>
<dbReference type="Proteomes" id="UP000244956">
    <property type="component" value="Unassembled WGS sequence"/>
</dbReference>
<dbReference type="OrthoDB" id="3771157at2"/>
<dbReference type="RefSeq" id="WP_109264731.1">
    <property type="nucleotide sequence ID" value="NZ_QEWP01000009.1"/>
</dbReference>
<proteinExistence type="predicted"/>
<reference evidence="2 3" key="1">
    <citation type="submission" date="2018-05" db="EMBL/GenBank/DDBJ databases">
        <title>Marinilabilia rubrum sp. nov., isolated from saltern sediment.</title>
        <authorList>
            <person name="Zhang R."/>
        </authorList>
    </citation>
    <scope>NUCLEOTIDE SEQUENCE [LARGE SCALE GENOMIC DNA]</scope>
    <source>
        <strain evidence="2 3">WTE16</strain>
    </source>
</reference>
<comment type="caution">
    <text evidence="2">The sequence shown here is derived from an EMBL/GenBank/DDBJ whole genome shotgun (WGS) entry which is preliminary data.</text>
</comment>
<evidence type="ECO:0000313" key="2">
    <source>
        <dbReference type="EMBL" id="PWD98992.1"/>
    </source>
</evidence>
<sequence length="477" mass="55618">MRQKVTIVLESNFVARWFAEVLECYGKANEVEISFACLRTSGKGGAIWEKWLPKNIIRFWASKKLENCLSPQELDQDEPLLCFGDCQNFCAGSSNANVWILEKGSDLAASGLRGWFNFFHTFFWLGHPLVFSNSKTQQRFSIFFQTRDFKLSRNLGFLRFNLEKILDFLIYDKPHGYPVWSNNDFVHFPIREYIRYPFWQFLQKIKRKVLKANWQLVKMSRKSLERFTSVDETLIPLFSGEGWADPFIADSGEGLFLFFEEIVQGKGQLSVLELNRKSLSPQGPSKTVMEKETHLSYPFVLNVDEQWYMIPENSAANDLSIYKAEAFPFEWTHFKTVFSGSKWVDTTPFFFKGKWWIFSVRKVADYGSSYQDLYLFYCDDILKDDWQVHPCNPVVSDVRHARGGGALFFYEGRLIRPAQNCHNKYGGGLQFCEVLELSEERYEERVLGEFRFPVNKPMSSFHTVALYGDHIIGDCYV</sequence>
<organism evidence="2 3">
    <name type="scientific">Marinilabilia rubra</name>
    <dbReference type="NCBI Taxonomy" id="2162893"/>
    <lineage>
        <taxon>Bacteria</taxon>
        <taxon>Pseudomonadati</taxon>
        <taxon>Bacteroidota</taxon>
        <taxon>Bacteroidia</taxon>
        <taxon>Marinilabiliales</taxon>
        <taxon>Marinilabiliaceae</taxon>
        <taxon>Marinilabilia</taxon>
    </lineage>
</organism>
<dbReference type="SUPFAM" id="SSF75005">
    <property type="entry name" value="Arabinanase/levansucrase/invertase"/>
    <property type="match status" value="1"/>
</dbReference>
<evidence type="ECO:0000313" key="3">
    <source>
        <dbReference type="Proteomes" id="UP000244956"/>
    </source>
</evidence>
<accession>A0A2U2B7G5</accession>
<feature type="domain" description="Glucosamine inositolphosphorylceramide transferase 1 N-terminal" evidence="1">
    <location>
        <begin position="243"/>
        <end position="444"/>
    </location>
</feature>
<keyword evidence="3" id="KW-1185">Reference proteome</keyword>
<dbReference type="Pfam" id="PF24793">
    <property type="entry name" value="GINT1_N"/>
    <property type="match status" value="1"/>
</dbReference>
<name>A0A2U2B7G5_9BACT</name>